<dbReference type="RefSeq" id="WP_145421765.1">
    <property type="nucleotide sequence ID" value="NZ_CP036526.1"/>
</dbReference>
<dbReference type="EMBL" id="CP036526">
    <property type="protein sequence ID" value="QDT13865.1"/>
    <property type="molecule type" value="Genomic_DNA"/>
</dbReference>
<dbReference type="PANTHER" id="PTHR30093">
    <property type="entry name" value="GENERAL SECRETION PATHWAY PROTEIN G"/>
    <property type="match status" value="1"/>
</dbReference>
<dbReference type="AlphaFoldDB" id="A0A517P3B7"/>
<reference evidence="2 3" key="1">
    <citation type="submission" date="2019-02" db="EMBL/GenBank/DDBJ databases">
        <title>Deep-cultivation of Planctomycetes and their phenomic and genomic characterization uncovers novel biology.</title>
        <authorList>
            <person name="Wiegand S."/>
            <person name="Jogler M."/>
            <person name="Boedeker C."/>
            <person name="Pinto D."/>
            <person name="Vollmers J."/>
            <person name="Rivas-Marin E."/>
            <person name="Kohn T."/>
            <person name="Peeters S.H."/>
            <person name="Heuer A."/>
            <person name="Rast P."/>
            <person name="Oberbeckmann S."/>
            <person name="Bunk B."/>
            <person name="Jeske O."/>
            <person name="Meyerdierks A."/>
            <person name="Storesund J.E."/>
            <person name="Kallscheuer N."/>
            <person name="Luecker S."/>
            <person name="Lage O.M."/>
            <person name="Pohl T."/>
            <person name="Merkel B.J."/>
            <person name="Hornburger P."/>
            <person name="Mueller R.-W."/>
            <person name="Bruemmer F."/>
            <person name="Labrenz M."/>
            <person name="Spormann A.M."/>
            <person name="Op den Camp H."/>
            <person name="Overmann J."/>
            <person name="Amann R."/>
            <person name="Jetten M.S.M."/>
            <person name="Mascher T."/>
            <person name="Medema M.H."/>
            <person name="Devos D.P."/>
            <person name="Kaster A.-K."/>
            <person name="Ovreas L."/>
            <person name="Rohde M."/>
            <person name="Galperin M.Y."/>
            <person name="Jogler C."/>
        </authorList>
    </citation>
    <scope>NUCLEOTIDE SEQUENCE [LARGE SCALE GENOMIC DNA]</scope>
    <source>
        <strain evidence="2 3">K23_9</strain>
    </source>
</reference>
<accession>A0A517P3B7</accession>
<evidence type="ECO:0000313" key="3">
    <source>
        <dbReference type="Proteomes" id="UP000319817"/>
    </source>
</evidence>
<dbReference type="PANTHER" id="PTHR30093:SF2">
    <property type="entry name" value="TYPE II SECRETION SYSTEM PROTEIN H"/>
    <property type="match status" value="1"/>
</dbReference>
<dbReference type="SUPFAM" id="SSF54523">
    <property type="entry name" value="Pili subunits"/>
    <property type="match status" value="1"/>
</dbReference>
<feature type="domain" description="DUF1559" evidence="1">
    <location>
        <begin position="28"/>
        <end position="371"/>
    </location>
</feature>
<protein>
    <recommendedName>
        <fullName evidence="1">DUF1559 domain-containing protein</fullName>
    </recommendedName>
</protein>
<name>A0A517P3B7_9BACT</name>
<dbReference type="InterPro" id="IPR027558">
    <property type="entry name" value="Pre_pil_HX9DG_C"/>
</dbReference>
<organism evidence="2 3">
    <name type="scientific">Stieleria marina</name>
    <dbReference type="NCBI Taxonomy" id="1930275"/>
    <lineage>
        <taxon>Bacteria</taxon>
        <taxon>Pseudomonadati</taxon>
        <taxon>Planctomycetota</taxon>
        <taxon>Planctomycetia</taxon>
        <taxon>Pirellulales</taxon>
        <taxon>Pirellulaceae</taxon>
        <taxon>Stieleria</taxon>
    </lineage>
</organism>
<keyword evidence="3" id="KW-1185">Reference proteome</keyword>
<evidence type="ECO:0000313" key="2">
    <source>
        <dbReference type="EMBL" id="QDT13865.1"/>
    </source>
</evidence>
<evidence type="ECO:0000259" key="1">
    <source>
        <dbReference type="Pfam" id="PF07596"/>
    </source>
</evidence>
<dbReference type="Proteomes" id="UP000319817">
    <property type="component" value="Chromosome"/>
</dbReference>
<proteinExistence type="predicted"/>
<sequence>MITKRLGCLALVVCVGFVIALMLPAVEAARESARRMSCSNHFKNIGLAIHNYHAAYKLIPPGCGGTGLTPGHDDWSNQRRLSALVAITPFVEASPMWSMISNPFVTGQIPKPELQKQWGMKGSPDYRYSLNSLTTIDGPFRNANNEYFFPSMGPAPWRAASYPAWQIGMPTYRCPADKLAQPFAQPSARAAASNYVVSYGDAVHEVGYEPGLPLAFRDQVADATTQRGAFIAGKQLRFRDITDGLSETIFMGEVVTYDGTRRAEGAIAQNIPGLRDDPSLCLATVKGGIYKSGIKLRMSPDGKSSRGGNWADGAISWSGFNTILPPNSPSCDTVVDFRLEGVFSASSNHRGGCHVLMGDGAVVFITNDVDVGDPSRPTVYAKDATGETVSHAGVWRAMGTIDTATTDQSFIE</sequence>
<dbReference type="NCBIfam" id="TIGR04294">
    <property type="entry name" value="pre_pil_HX9DG"/>
    <property type="match status" value="1"/>
</dbReference>
<dbReference type="InterPro" id="IPR011453">
    <property type="entry name" value="DUF1559"/>
</dbReference>
<dbReference type="Pfam" id="PF07596">
    <property type="entry name" value="SBP_bac_10"/>
    <property type="match status" value="1"/>
</dbReference>
<dbReference type="OrthoDB" id="259295at2"/>
<gene>
    <name evidence="2" type="ORF">K239x_58850</name>
</gene>
<dbReference type="InterPro" id="IPR045584">
    <property type="entry name" value="Pilin-like"/>
</dbReference>